<comment type="caution">
    <text evidence="1">The sequence shown here is derived from an EMBL/GenBank/DDBJ whole genome shotgun (WGS) entry which is preliminary data.</text>
</comment>
<gene>
    <name evidence="1" type="ORF">CR201_G0055908</name>
</gene>
<protein>
    <submittedName>
        <fullName evidence="1">FAM106A isoform 1</fullName>
    </submittedName>
</protein>
<evidence type="ECO:0000313" key="1">
    <source>
        <dbReference type="EMBL" id="PNJ01529.1"/>
    </source>
</evidence>
<proteinExistence type="predicted"/>
<dbReference type="AlphaFoldDB" id="A0A2J8QZ33"/>
<accession>A0A2J8QZ33</accession>
<reference evidence="1" key="1">
    <citation type="submission" date="2017-12" db="EMBL/GenBank/DDBJ databases">
        <title>High-resolution comparative analysis of great ape genomes.</title>
        <authorList>
            <person name="Pollen A."/>
            <person name="Hastie A."/>
            <person name="Hormozdiari F."/>
            <person name="Dougherty M."/>
            <person name="Liu R."/>
            <person name="Chaisson M."/>
            <person name="Hoppe E."/>
            <person name="Hill C."/>
            <person name="Pang A."/>
            <person name="Hillier L."/>
            <person name="Baker C."/>
            <person name="Armstrong J."/>
            <person name="Shendure J."/>
            <person name="Paten B."/>
            <person name="Wilson R."/>
            <person name="Chao H."/>
            <person name="Schneider V."/>
            <person name="Ventura M."/>
            <person name="Kronenberg Z."/>
            <person name="Murali S."/>
            <person name="Gordon D."/>
            <person name="Cantsilieris S."/>
            <person name="Munson K."/>
            <person name="Nelson B."/>
            <person name="Raja A."/>
            <person name="Underwood J."/>
            <person name="Diekhans M."/>
            <person name="Fiddes I."/>
            <person name="Haussler D."/>
            <person name="Eichler E."/>
        </authorList>
    </citation>
    <scope>NUCLEOTIDE SEQUENCE [LARGE SCALE GENOMIC DNA]</scope>
    <source>
        <strain evidence="1">Susie</strain>
    </source>
</reference>
<name>A0A2J8QZ33_PONAB</name>
<feature type="non-terminal residue" evidence="1">
    <location>
        <position position="1"/>
    </location>
</feature>
<organism evidence="1">
    <name type="scientific">Pongo abelii</name>
    <name type="common">Sumatran orangutan</name>
    <name type="synonym">Pongo pygmaeus abelii</name>
    <dbReference type="NCBI Taxonomy" id="9601"/>
    <lineage>
        <taxon>Eukaryota</taxon>
        <taxon>Metazoa</taxon>
        <taxon>Chordata</taxon>
        <taxon>Craniata</taxon>
        <taxon>Vertebrata</taxon>
        <taxon>Euteleostomi</taxon>
        <taxon>Mammalia</taxon>
        <taxon>Eutheria</taxon>
        <taxon>Euarchontoglires</taxon>
        <taxon>Primates</taxon>
        <taxon>Haplorrhini</taxon>
        <taxon>Catarrhini</taxon>
        <taxon>Hominidae</taxon>
        <taxon>Pongo</taxon>
    </lineage>
</organism>
<sequence length="169" mass="18450">LLPSTMFLVHLPLGTSRLHCLRNASLESCLCSFVHLNHPLHISDPVIVISLHEAVCFPFAFSFPRGTLSIAYCLMSSVSTSSEAIMSTELLAHYCHSSLHVCICISSFPNETGNNDSFPGAVVSINDQLTDQCKLAAEELTLRNLLECRFSDCVGEEDLINLGVIGTEH</sequence>
<dbReference type="EMBL" id="NDHI03004444">
    <property type="protein sequence ID" value="PNJ01529.1"/>
    <property type="molecule type" value="Genomic_DNA"/>
</dbReference>